<evidence type="ECO:0000313" key="2">
    <source>
        <dbReference type="Proteomes" id="UP001057402"/>
    </source>
</evidence>
<evidence type="ECO:0000313" key="1">
    <source>
        <dbReference type="EMBL" id="KAI4388116.1"/>
    </source>
</evidence>
<gene>
    <name evidence="1" type="ORF">MLD38_000477</name>
</gene>
<name>A0ACB9SDH8_9MYRT</name>
<keyword evidence="2" id="KW-1185">Reference proteome</keyword>
<protein>
    <submittedName>
        <fullName evidence="1">Uncharacterized protein</fullName>
    </submittedName>
</protein>
<proteinExistence type="predicted"/>
<reference evidence="2" key="1">
    <citation type="journal article" date="2023" name="Front. Plant Sci.">
        <title>Chromosomal-level genome assembly of Melastoma candidum provides insights into trichome evolution.</title>
        <authorList>
            <person name="Zhong Y."/>
            <person name="Wu W."/>
            <person name="Sun C."/>
            <person name="Zou P."/>
            <person name="Liu Y."/>
            <person name="Dai S."/>
            <person name="Zhou R."/>
        </authorList>
    </citation>
    <scope>NUCLEOTIDE SEQUENCE [LARGE SCALE GENOMIC DNA]</scope>
</reference>
<dbReference type="Proteomes" id="UP001057402">
    <property type="component" value="Chromosome 1"/>
</dbReference>
<comment type="caution">
    <text evidence="1">The sequence shown here is derived from an EMBL/GenBank/DDBJ whole genome shotgun (WGS) entry which is preliminary data.</text>
</comment>
<dbReference type="EMBL" id="CM042880">
    <property type="protein sequence ID" value="KAI4388116.1"/>
    <property type="molecule type" value="Genomic_DNA"/>
</dbReference>
<accession>A0ACB9SDH8</accession>
<organism evidence="1 2">
    <name type="scientific">Melastoma candidum</name>
    <dbReference type="NCBI Taxonomy" id="119954"/>
    <lineage>
        <taxon>Eukaryota</taxon>
        <taxon>Viridiplantae</taxon>
        <taxon>Streptophyta</taxon>
        <taxon>Embryophyta</taxon>
        <taxon>Tracheophyta</taxon>
        <taxon>Spermatophyta</taxon>
        <taxon>Magnoliopsida</taxon>
        <taxon>eudicotyledons</taxon>
        <taxon>Gunneridae</taxon>
        <taxon>Pentapetalae</taxon>
        <taxon>rosids</taxon>
        <taxon>malvids</taxon>
        <taxon>Myrtales</taxon>
        <taxon>Melastomataceae</taxon>
        <taxon>Melastomatoideae</taxon>
        <taxon>Melastomateae</taxon>
        <taxon>Melastoma</taxon>
    </lineage>
</organism>
<sequence length="124" mass="14133">MTLYGVIALFKFWNNSVAQAFADPKVYITHFVHVFFLGFLFFLVSVYICAPYARGTHTGSRNWGLTPFDGGHGREELWGHSSPVNNSKTNNRQTRSIASLSRFILHRREISLVYSFIPVCFVAL</sequence>